<dbReference type="InterPro" id="IPR018011">
    <property type="entry name" value="Carb_sulfotrans_8-10"/>
</dbReference>
<evidence type="ECO:0000256" key="9">
    <source>
        <dbReference type="RuleBase" id="RU364020"/>
    </source>
</evidence>
<dbReference type="Proteomes" id="UP000594454">
    <property type="component" value="Chromosome 2"/>
</dbReference>
<dbReference type="GO" id="GO:0000139">
    <property type="term" value="C:Golgi membrane"/>
    <property type="evidence" value="ECO:0007669"/>
    <property type="project" value="UniProtKB-SubCell"/>
</dbReference>
<keyword evidence="4" id="KW-0812">Transmembrane</keyword>
<evidence type="ECO:0000256" key="2">
    <source>
        <dbReference type="ARBA" id="ARBA00006339"/>
    </source>
</evidence>
<evidence type="ECO:0000256" key="4">
    <source>
        <dbReference type="ARBA" id="ARBA00022692"/>
    </source>
</evidence>
<dbReference type="PANTHER" id="PTHR12137">
    <property type="entry name" value="CARBOHYDRATE SULFOTRANSFERASE"/>
    <property type="match status" value="1"/>
</dbReference>
<evidence type="ECO:0000256" key="1">
    <source>
        <dbReference type="ARBA" id="ARBA00004323"/>
    </source>
</evidence>
<evidence type="ECO:0000256" key="5">
    <source>
        <dbReference type="ARBA" id="ARBA00022989"/>
    </source>
</evidence>
<evidence type="ECO:0000256" key="6">
    <source>
        <dbReference type="ARBA" id="ARBA00023034"/>
    </source>
</evidence>
<accession>A0A7R8UJY4</accession>
<dbReference type="GO" id="GO:0008146">
    <property type="term" value="F:sulfotransferase activity"/>
    <property type="evidence" value="ECO:0007669"/>
    <property type="project" value="InterPro"/>
</dbReference>
<dbReference type="GO" id="GO:0016051">
    <property type="term" value="P:carbohydrate biosynthetic process"/>
    <property type="evidence" value="ECO:0007669"/>
    <property type="project" value="InterPro"/>
</dbReference>
<evidence type="ECO:0000256" key="8">
    <source>
        <dbReference type="ARBA" id="ARBA00023180"/>
    </source>
</evidence>
<dbReference type="FunCoup" id="A0A7R8UJY4">
    <property type="interactions" value="11"/>
</dbReference>
<dbReference type="EC" id="2.8.2.-" evidence="9"/>
<keyword evidence="9" id="KW-0119">Carbohydrate metabolism</keyword>
<keyword evidence="7" id="KW-0472">Membrane</keyword>
<proteinExistence type="inferred from homology"/>
<comment type="subcellular location">
    <subcellularLocation>
        <location evidence="1 9">Golgi apparatus membrane</location>
        <topology evidence="1 9">Single-pass type II membrane protein</topology>
    </subcellularLocation>
</comment>
<sequence>MPCRAARRCFLVFTAIALLPLALVYLVTNEQAYKLKGYEVEYAKLEINAPSNVSRKDAIISSTVLRKLSTKKLKFDNDTTLPTLPDDIVRTMPPSKLELVEQRMKARQKLLAQKCSQLGLDIPGNDSIHKPNSWEFLVNHKYHLIWCNVFKSASSSWMYNFNVLAGYSPEFLKKTTDIPLALARKKYPRVSLDELQEAQNDSITFMIARHPFERLLSAYRDKFIFALPHSFHDKLGSKIVRTYRKNKAERHKPKYPTFSEFVSWLLHEVRKSNHIDMHLVPATKFCTPCLIKFDVIAKFETLEEDQMYLIEKAGLSNVIMPEWRNTGKGKKTQELLQTFYSQLTRKQLDGLYNYYRYDFEVFGYSAISYFNIVRTEENADPDTS</sequence>
<evidence type="ECO:0000313" key="10">
    <source>
        <dbReference type="EMBL" id="CAD7081924.1"/>
    </source>
</evidence>
<dbReference type="EMBL" id="LR899010">
    <property type="protein sequence ID" value="CAD7081924.1"/>
    <property type="molecule type" value="Genomic_DNA"/>
</dbReference>
<dbReference type="Pfam" id="PF03567">
    <property type="entry name" value="Sulfotransfer_2"/>
    <property type="match status" value="1"/>
</dbReference>
<keyword evidence="5" id="KW-1133">Transmembrane helix</keyword>
<keyword evidence="8 9" id="KW-0325">Glycoprotein</keyword>
<comment type="similarity">
    <text evidence="2 9">Belongs to the sulfotransferase 2 family.</text>
</comment>
<reference evidence="10 11" key="1">
    <citation type="submission" date="2020-11" db="EMBL/GenBank/DDBJ databases">
        <authorList>
            <person name="Wallbank WR R."/>
            <person name="Pardo Diaz C."/>
            <person name="Kozak K."/>
            <person name="Martin S."/>
            <person name="Jiggins C."/>
            <person name="Moest M."/>
            <person name="Warren A I."/>
            <person name="Generalovic N T."/>
            <person name="Byers J.R.P. K."/>
            <person name="Montejo-Kovacevich G."/>
            <person name="Yen C E."/>
        </authorList>
    </citation>
    <scope>NUCLEOTIDE SEQUENCE [LARGE SCALE GENOMIC DNA]</scope>
</reference>
<gene>
    <name evidence="10" type="ORF">HERILL_LOCUS5004</name>
</gene>
<dbReference type="OrthoDB" id="2019940at2759"/>
<keyword evidence="3 9" id="KW-0808">Transferase</keyword>
<organism evidence="10 11">
    <name type="scientific">Hermetia illucens</name>
    <name type="common">Black soldier fly</name>
    <dbReference type="NCBI Taxonomy" id="343691"/>
    <lineage>
        <taxon>Eukaryota</taxon>
        <taxon>Metazoa</taxon>
        <taxon>Ecdysozoa</taxon>
        <taxon>Arthropoda</taxon>
        <taxon>Hexapoda</taxon>
        <taxon>Insecta</taxon>
        <taxon>Pterygota</taxon>
        <taxon>Neoptera</taxon>
        <taxon>Endopterygota</taxon>
        <taxon>Diptera</taxon>
        <taxon>Brachycera</taxon>
        <taxon>Stratiomyomorpha</taxon>
        <taxon>Stratiomyidae</taxon>
        <taxon>Hermetiinae</taxon>
        <taxon>Hermetia</taxon>
    </lineage>
</organism>
<evidence type="ECO:0000313" key="11">
    <source>
        <dbReference type="Proteomes" id="UP000594454"/>
    </source>
</evidence>
<keyword evidence="11" id="KW-1185">Reference proteome</keyword>
<dbReference type="PANTHER" id="PTHR12137:SF63">
    <property type="entry name" value="CARBOHYDRATE SULFOTRANSFERASE"/>
    <property type="match status" value="1"/>
</dbReference>
<protein>
    <recommendedName>
        <fullName evidence="9">Carbohydrate sulfotransferase</fullName>
        <ecNumber evidence="9">2.8.2.-</ecNumber>
    </recommendedName>
</protein>
<evidence type="ECO:0000256" key="7">
    <source>
        <dbReference type="ARBA" id="ARBA00023136"/>
    </source>
</evidence>
<evidence type="ECO:0000256" key="3">
    <source>
        <dbReference type="ARBA" id="ARBA00022679"/>
    </source>
</evidence>
<keyword evidence="9" id="KW-0735">Signal-anchor</keyword>
<name>A0A7R8UJY4_HERIL</name>
<keyword evidence="6 9" id="KW-0333">Golgi apparatus</keyword>
<dbReference type="InParanoid" id="A0A7R8UJY4"/>
<dbReference type="InterPro" id="IPR005331">
    <property type="entry name" value="Sulfotransferase"/>
</dbReference>
<dbReference type="AlphaFoldDB" id="A0A7R8UJY4"/>